<keyword evidence="1" id="KW-0813">Transport</keyword>
<dbReference type="InterPro" id="IPR027417">
    <property type="entry name" value="P-loop_NTPase"/>
</dbReference>
<evidence type="ECO:0000313" key="7">
    <source>
        <dbReference type="Proteomes" id="UP000249061"/>
    </source>
</evidence>
<comment type="similarity">
    <text evidence="4">Belongs to the ABC transporter superfamily. Macrolide exporter (TC 3.A.1.122) family.</text>
</comment>
<dbReference type="InterPro" id="IPR003593">
    <property type="entry name" value="AAA+_ATPase"/>
</dbReference>
<dbReference type="GO" id="GO:0022857">
    <property type="term" value="F:transmembrane transporter activity"/>
    <property type="evidence" value="ECO:0007669"/>
    <property type="project" value="TreeGrafter"/>
</dbReference>
<keyword evidence="2" id="KW-0547">Nucleotide-binding</keyword>
<dbReference type="SUPFAM" id="SSF52540">
    <property type="entry name" value="P-loop containing nucleoside triphosphate hydrolases"/>
    <property type="match status" value="1"/>
</dbReference>
<keyword evidence="3 6" id="KW-0067">ATP-binding</keyword>
<protein>
    <submittedName>
        <fullName evidence="6">Lipoprotein-releasing system ATP-binding protein LolD</fullName>
    </submittedName>
</protein>
<dbReference type="FunFam" id="3.40.50.300:FF:000032">
    <property type="entry name" value="Export ABC transporter ATP-binding protein"/>
    <property type="match status" value="1"/>
</dbReference>
<dbReference type="PROSITE" id="PS00211">
    <property type="entry name" value="ABC_TRANSPORTER_1"/>
    <property type="match status" value="1"/>
</dbReference>
<evidence type="ECO:0000313" key="6">
    <source>
        <dbReference type="EMBL" id="PZR08229.1"/>
    </source>
</evidence>
<dbReference type="InterPro" id="IPR003439">
    <property type="entry name" value="ABC_transporter-like_ATP-bd"/>
</dbReference>
<name>A0A2W5SXS5_9BACT</name>
<dbReference type="GO" id="GO:0005886">
    <property type="term" value="C:plasma membrane"/>
    <property type="evidence" value="ECO:0007669"/>
    <property type="project" value="TreeGrafter"/>
</dbReference>
<gene>
    <name evidence="6" type="ORF">DI536_25315</name>
</gene>
<keyword evidence="6" id="KW-0449">Lipoprotein</keyword>
<proteinExistence type="inferred from homology"/>
<dbReference type="InterPro" id="IPR017871">
    <property type="entry name" value="ABC_transporter-like_CS"/>
</dbReference>
<dbReference type="GO" id="GO:0044874">
    <property type="term" value="P:lipoprotein localization to outer membrane"/>
    <property type="evidence" value="ECO:0007669"/>
    <property type="project" value="TreeGrafter"/>
</dbReference>
<dbReference type="CDD" id="cd03255">
    <property type="entry name" value="ABC_MJ0796_LolCDE_FtsE"/>
    <property type="match status" value="1"/>
</dbReference>
<dbReference type="Pfam" id="PF00005">
    <property type="entry name" value="ABC_tran"/>
    <property type="match status" value="1"/>
</dbReference>
<dbReference type="AlphaFoldDB" id="A0A2W5SXS5"/>
<dbReference type="GO" id="GO:0016887">
    <property type="term" value="F:ATP hydrolysis activity"/>
    <property type="evidence" value="ECO:0007669"/>
    <property type="project" value="InterPro"/>
</dbReference>
<dbReference type="PANTHER" id="PTHR24220">
    <property type="entry name" value="IMPORT ATP-BINDING PROTEIN"/>
    <property type="match status" value="1"/>
</dbReference>
<evidence type="ECO:0000256" key="2">
    <source>
        <dbReference type="ARBA" id="ARBA00022741"/>
    </source>
</evidence>
<dbReference type="GO" id="GO:0098796">
    <property type="term" value="C:membrane protein complex"/>
    <property type="evidence" value="ECO:0007669"/>
    <property type="project" value="UniProtKB-ARBA"/>
</dbReference>
<dbReference type="GO" id="GO:0089705">
    <property type="term" value="P:protein localization to outer membrane"/>
    <property type="evidence" value="ECO:0007669"/>
    <property type="project" value="TreeGrafter"/>
</dbReference>
<dbReference type="Gene3D" id="3.40.50.300">
    <property type="entry name" value="P-loop containing nucleotide triphosphate hydrolases"/>
    <property type="match status" value="1"/>
</dbReference>
<dbReference type="Proteomes" id="UP000249061">
    <property type="component" value="Unassembled WGS sequence"/>
</dbReference>
<dbReference type="SMART" id="SM00382">
    <property type="entry name" value="AAA"/>
    <property type="match status" value="1"/>
</dbReference>
<evidence type="ECO:0000256" key="4">
    <source>
        <dbReference type="ARBA" id="ARBA00038388"/>
    </source>
</evidence>
<evidence type="ECO:0000256" key="1">
    <source>
        <dbReference type="ARBA" id="ARBA00022448"/>
    </source>
</evidence>
<evidence type="ECO:0000259" key="5">
    <source>
        <dbReference type="PROSITE" id="PS50893"/>
    </source>
</evidence>
<dbReference type="InterPro" id="IPR015854">
    <property type="entry name" value="ABC_transpr_LolD-like"/>
</dbReference>
<dbReference type="PROSITE" id="PS50893">
    <property type="entry name" value="ABC_TRANSPORTER_2"/>
    <property type="match status" value="1"/>
</dbReference>
<sequence length="229" mass="25200">MMSAPFLEVEDVFKSYFLNGKRIDVLRGVSVKIEKGELVSLIGASGSGKSTFLHVVGTLDMPASGTMRFQGKSVFDMNDAQVAEFRNRSIGFVFQSHYLLPEFTAEENVAMPALFLRQERKPAMKRARELLERVGLSERAEHKPGELSGGESQRVALARALMLKPDLLLADEPTGNLDPKTGEGIHALLREVNKDLGITAVVVTHNEVLAKSLPRRLRLKDGQVVTATD</sequence>
<accession>A0A2W5SXS5</accession>
<dbReference type="PANTHER" id="PTHR24220:SF689">
    <property type="entry name" value="LIPOPROTEIN-RELEASING SYSTEM ATP-BINDING PROTEIN LOLD"/>
    <property type="match status" value="1"/>
</dbReference>
<feature type="domain" description="ABC transporter" evidence="5">
    <location>
        <begin position="7"/>
        <end position="227"/>
    </location>
</feature>
<dbReference type="InterPro" id="IPR017911">
    <property type="entry name" value="MacB-like_ATP-bd"/>
</dbReference>
<dbReference type="GO" id="GO:0005524">
    <property type="term" value="F:ATP binding"/>
    <property type="evidence" value="ECO:0007669"/>
    <property type="project" value="UniProtKB-KW"/>
</dbReference>
<reference evidence="6 7" key="1">
    <citation type="submission" date="2017-08" db="EMBL/GenBank/DDBJ databases">
        <title>Infants hospitalized years apart are colonized by the same room-sourced microbial strains.</title>
        <authorList>
            <person name="Brooks B."/>
            <person name="Olm M.R."/>
            <person name="Firek B.A."/>
            <person name="Baker R."/>
            <person name="Thomas B.C."/>
            <person name="Morowitz M.J."/>
            <person name="Banfield J.F."/>
        </authorList>
    </citation>
    <scope>NUCLEOTIDE SEQUENCE [LARGE SCALE GENOMIC DNA]</scope>
    <source>
        <strain evidence="6">S2_003_000_R2_14</strain>
    </source>
</reference>
<evidence type="ECO:0000256" key="3">
    <source>
        <dbReference type="ARBA" id="ARBA00022840"/>
    </source>
</evidence>
<dbReference type="EMBL" id="QFQP01000026">
    <property type="protein sequence ID" value="PZR08229.1"/>
    <property type="molecule type" value="Genomic_DNA"/>
</dbReference>
<comment type="caution">
    <text evidence="6">The sequence shown here is derived from an EMBL/GenBank/DDBJ whole genome shotgun (WGS) entry which is preliminary data.</text>
</comment>
<organism evidence="6 7">
    <name type="scientific">Archangium gephyra</name>
    <dbReference type="NCBI Taxonomy" id="48"/>
    <lineage>
        <taxon>Bacteria</taxon>
        <taxon>Pseudomonadati</taxon>
        <taxon>Myxococcota</taxon>
        <taxon>Myxococcia</taxon>
        <taxon>Myxococcales</taxon>
        <taxon>Cystobacterineae</taxon>
        <taxon>Archangiaceae</taxon>
        <taxon>Archangium</taxon>
    </lineage>
</organism>